<dbReference type="EMBL" id="KI913987">
    <property type="protein sequence ID" value="ETV94073.1"/>
    <property type="molecule type" value="Genomic_DNA"/>
</dbReference>
<dbReference type="RefSeq" id="XP_008877276.1">
    <property type="nucleotide sequence ID" value="XM_008879054.1"/>
</dbReference>
<dbReference type="PANTHER" id="PTHR12486">
    <property type="entry name" value="APRATAXIN-RELATED"/>
    <property type="match status" value="1"/>
</dbReference>
<dbReference type="OrthoDB" id="1915375at2759"/>
<feature type="short sequence motif" description="Histidine triad motif" evidence="3">
    <location>
        <begin position="164"/>
        <end position="168"/>
    </location>
</feature>
<dbReference type="GeneID" id="20089154"/>
<gene>
    <name evidence="6" type="ORF">H310_12104</name>
</gene>
<dbReference type="SUPFAM" id="SSF54197">
    <property type="entry name" value="HIT-like"/>
    <property type="match status" value="1"/>
</dbReference>
<keyword evidence="1" id="KW-0547">Nucleotide-binding</keyword>
<evidence type="ECO:0000256" key="2">
    <source>
        <dbReference type="ARBA" id="ARBA00022801"/>
    </source>
</evidence>
<reference evidence="6" key="1">
    <citation type="submission" date="2013-12" db="EMBL/GenBank/DDBJ databases">
        <title>The Genome Sequence of Aphanomyces invadans NJM9701.</title>
        <authorList>
            <consortium name="The Broad Institute Genomics Platform"/>
            <person name="Russ C."/>
            <person name="Tyler B."/>
            <person name="van West P."/>
            <person name="Dieguez-Uribeondo J."/>
            <person name="Young S.K."/>
            <person name="Zeng Q."/>
            <person name="Gargeya S."/>
            <person name="Fitzgerald M."/>
            <person name="Abouelleil A."/>
            <person name="Alvarado L."/>
            <person name="Chapman S.B."/>
            <person name="Gainer-Dewar J."/>
            <person name="Goldberg J."/>
            <person name="Griggs A."/>
            <person name="Gujja S."/>
            <person name="Hansen M."/>
            <person name="Howarth C."/>
            <person name="Imamovic A."/>
            <person name="Ireland A."/>
            <person name="Larimer J."/>
            <person name="McCowan C."/>
            <person name="Murphy C."/>
            <person name="Pearson M."/>
            <person name="Poon T.W."/>
            <person name="Priest M."/>
            <person name="Roberts A."/>
            <person name="Saif S."/>
            <person name="Shea T."/>
            <person name="Sykes S."/>
            <person name="Wortman J."/>
            <person name="Nusbaum C."/>
            <person name="Birren B."/>
        </authorList>
    </citation>
    <scope>NUCLEOTIDE SEQUENCE [LARGE SCALE GENOMIC DNA]</scope>
    <source>
        <strain evidence="6">NJM9701</strain>
    </source>
</reference>
<name>A0A024TJ42_9STRA</name>
<accession>A0A024TJ42</accession>
<dbReference type="PANTHER" id="PTHR12486:SF5">
    <property type="entry name" value="ADENOSINE 5'-MONOPHOSPHORAMIDASE HINT3"/>
    <property type="match status" value="1"/>
</dbReference>
<dbReference type="STRING" id="157072.A0A024TJ42"/>
<dbReference type="Pfam" id="PF11969">
    <property type="entry name" value="DcpS_C"/>
    <property type="match status" value="1"/>
</dbReference>
<dbReference type="InterPro" id="IPR011146">
    <property type="entry name" value="HIT-like"/>
</dbReference>
<dbReference type="InterPro" id="IPR036265">
    <property type="entry name" value="HIT-like_sf"/>
</dbReference>
<organism evidence="6">
    <name type="scientific">Aphanomyces invadans</name>
    <dbReference type="NCBI Taxonomy" id="157072"/>
    <lineage>
        <taxon>Eukaryota</taxon>
        <taxon>Sar</taxon>
        <taxon>Stramenopiles</taxon>
        <taxon>Oomycota</taxon>
        <taxon>Saprolegniomycetes</taxon>
        <taxon>Saprolegniales</taxon>
        <taxon>Verrucalvaceae</taxon>
        <taxon>Aphanomyces</taxon>
    </lineage>
</organism>
<evidence type="ECO:0000313" key="6">
    <source>
        <dbReference type="EMBL" id="ETV94073.1"/>
    </source>
</evidence>
<keyword evidence="2" id="KW-0378">Hydrolase</keyword>
<dbReference type="VEuPathDB" id="FungiDB:H310_12104"/>
<dbReference type="GO" id="GO:0016787">
    <property type="term" value="F:hydrolase activity"/>
    <property type="evidence" value="ECO:0007669"/>
    <property type="project" value="UniProtKB-KW"/>
</dbReference>
<feature type="domain" description="HIT" evidence="5">
    <location>
        <begin position="72"/>
        <end position="180"/>
    </location>
</feature>
<evidence type="ECO:0000256" key="3">
    <source>
        <dbReference type="PROSITE-ProRule" id="PRU00464"/>
    </source>
</evidence>
<sequence length="240" mass="27259">MSMPPHSSQFPRDSIPFVMEDDNASYYDDAEVHTNKSRVIVVDAKELGGDYVRKGVAYKKRGGCTNVVQCCKFCHIVATCSNEVIYEEEHISVFRPLHPANESHILIVPKHHVRNINYLSKHDLSLLVRMKEVAGFILSQLGFHVFNSQMHLSFHRPPFNSIDHVHMHAMIQDVKPGAKLSRMNFVGSVKYSTGTWWCKSYDQVYARLAKLGDGDDSSIGRSRQTHRLKRTKSDVGSSSR</sequence>
<evidence type="ECO:0000256" key="1">
    <source>
        <dbReference type="ARBA" id="ARBA00022741"/>
    </source>
</evidence>
<evidence type="ECO:0000259" key="5">
    <source>
        <dbReference type="PROSITE" id="PS51084"/>
    </source>
</evidence>
<dbReference type="PROSITE" id="PS51084">
    <property type="entry name" value="HIT_2"/>
    <property type="match status" value="1"/>
</dbReference>
<dbReference type="AlphaFoldDB" id="A0A024TJ42"/>
<dbReference type="eggNOG" id="KOG4359">
    <property type="taxonomic scope" value="Eukaryota"/>
</dbReference>
<evidence type="ECO:0000256" key="4">
    <source>
        <dbReference type="SAM" id="MobiDB-lite"/>
    </source>
</evidence>
<protein>
    <recommendedName>
        <fullName evidence="5">HIT domain-containing protein</fullName>
    </recommendedName>
</protein>
<feature type="region of interest" description="Disordered" evidence="4">
    <location>
        <begin position="216"/>
        <end position="240"/>
    </location>
</feature>
<dbReference type="GO" id="GO:0000166">
    <property type="term" value="F:nucleotide binding"/>
    <property type="evidence" value="ECO:0007669"/>
    <property type="project" value="UniProtKB-KW"/>
</dbReference>
<dbReference type="Gene3D" id="3.30.428.10">
    <property type="entry name" value="HIT-like"/>
    <property type="match status" value="1"/>
</dbReference>
<proteinExistence type="predicted"/>